<dbReference type="PANTHER" id="PTHR42836:SF1">
    <property type="entry name" value="7-CARBOXY-7-DEAZAGUANINE SYNTHASE"/>
    <property type="match status" value="1"/>
</dbReference>
<dbReference type="InterPro" id="IPR013785">
    <property type="entry name" value="Aldolase_TIM"/>
</dbReference>
<comment type="caution">
    <text evidence="10">The sequence shown here is derived from an EMBL/GenBank/DDBJ whole genome shotgun (WGS) entry which is preliminary data.</text>
</comment>
<keyword evidence="2 8" id="KW-0949">S-adenosyl-L-methionine</keyword>
<evidence type="ECO:0000256" key="1">
    <source>
        <dbReference type="ARBA" id="ARBA00022485"/>
    </source>
</evidence>
<evidence type="ECO:0000259" key="9">
    <source>
        <dbReference type="PROSITE" id="PS51918"/>
    </source>
</evidence>
<dbReference type="PANTHER" id="PTHR42836">
    <property type="entry name" value="7-CARBOXY-7-DEAZAGUANINE SYNTHASE"/>
    <property type="match status" value="1"/>
</dbReference>
<keyword evidence="8" id="KW-0671">Queuosine biosynthesis</keyword>
<feature type="binding site" evidence="8">
    <location>
        <position position="38"/>
    </location>
    <ligand>
        <name>[4Fe-4S] cluster</name>
        <dbReference type="ChEBI" id="CHEBI:49883"/>
        <note>4Fe-4S-S-AdoMet</note>
    </ligand>
</feature>
<dbReference type="InterPro" id="IPR058240">
    <property type="entry name" value="rSAM_sf"/>
</dbReference>
<feature type="binding site" evidence="8">
    <location>
        <begin position="15"/>
        <end position="17"/>
    </location>
    <ligand>
        <name>substrate</name>
    </ligand>
</feature>
<accession>A0AAW4LCV3</accession>
<feature type="binding site" evidence="8">
    <location>
        <position position="34"/>
    </location>
    <ligand>
        <name>[4Fe-4S] cluster</name>
        <dbReference type="ChEBI" id="CHEBI:49883"/>
        <note>4Fe-4S-S-AdoMet</note>
    </ligand>
</feature>
<evidence type="ECO:0000313" key="11">
    <source>
        <dbReference type="Proteomes" id="UP000811899"/>
    </source>
</evidence>
<comment type="pathway">
    <text evidence="8">Purine metabolism; 7-cyano-7-deazaguanine biosynthesis.</text>
</comment>
<dbReference type="InterPro" id="IPR007197">
    <property type="entry name" value="rSAM"/>
</dbReference>
<keyword evidence="5 8" id="KW-0408">Iron</keyword>
<comment type="similarity">
    <text evidence="8">Belongs to the radical SAM superfamily. 7-carboxy-7-deazaguanine synthase family.</text>
</comment>
<keyword evidence="3 8" id="KW-0479">Metal-binding</keyword>
<dbReference type="PIRSF" id="PIRSF000370">
    <property type="entry name" value="QueE"/>
    <property type="match status" value="1"/>
</dbReference>
<keyword evidence="1 8" id="KW-0004">4Fe-4S</keyword>
<comment type="cofactor">
    <cofactor evidence="8">
        <name>S-adenosyl-L-methionine</name>
        <dbReference type="ChEBI" id="CHEBI:59789"/>
    </cofactor>
    <text evidence="8">Binds 1 S-adenosyl-L-methionine per subunit.</text>
</comment>
<dbReference type="HAMAP" id="MF_00917">
    <property type="entry name" value="QueE"/>
    <property type="match status" value="1"/>
</dbReference>
<feature type="binding site" evidence="8">
    <location>
        <position position="97"/>
    </location>
    <ligand>
        <name>S-adenosyl-L-methionine</name>
        <dbReference type="ChEBI" id="CHEBI:59789"/>
    </ligand>
</feature>
<proteinExistence type="inferred from homology"/>
<dbReference type="GO" id="GO:1904047">
    <property type="term" value="F:S-adenosyl-L-methionine binding"/>
    <property type="evidence" value="ECO:0007669"/>
    <property type="project" value="UniProtKB-UniRule"/>
</dbReference>
<keyword evidence="11" id="KW-1185">Reference proteome</keyword>
<feature type="binding site" evidence="8">
    <location>
        <begin position="40"/>
        <end position="42"/>
    </location>
    <ligand>
        <name>S-adenosyl-L-methionine</name>
        <dbReference type="ChEBI" id="CHEBI:59789"/>
    </ligand>
</feature>
<evidence type="ECO:0000256" key="5">
    <source>
        <dbReference type="ARBA" id="ARBA00023004"/>
    </source>
</evidence>
<dbReference type="EMBL" id="JAHCVJ010000011">
    <property type="protein sequence ID" value="MBT0666385.1"/>
    <property type="molecule type" value="Genomic_DNA"/>
</dbReference>
<gene>
    <name evidence="8" type="primary">queE</name>
    <name evidence="10" type="ORF">KI809_18920</name>
</gene>
<feature type="binding site" evidence="8">
    <location>
        <position position="43"/>
    </location>
    <ligand>
        <name>Mg(2+)</name>
        <dbReference type="ChEBI" id="CHEBI:18420"/>
    </ligand>
</feature>
<feature type="domain" description="Radical SAM core" evidence="9">
    <location>
        <begin position="21"/>
        <end position="248"/>
    </location>
</feature>
<organism evidence="10 11">
    <name type="scientific">Geoanaerobacter pelophilus</name>
    <dbReference type="NCBI Taxonomy" id="60036"/>
    <lineage>
        <taxon>Bacteria</taxon>
        <taxon>Pseudomonadati</taxon>
        <taxon>Thermodesulfobacteriota</taxon>
        <taxon>Desulfuromonadia</taxon>
        <taxon>Geobacterales</taxon>
        <taxon>Geobacteraceae</taxon>
        <taxon>Geoanaerobacter</taxon>
    </lineage>
</organism>
<dbReference type="GO" id="GO:0000287">
    <property type="term" value="F:magnesium ion binding"/>
    <property type="evidence" value="ECO:0007669"/>
    <property type="project" value="UniProtKB-UniRule"/>
</dbReference>
<feature type="binding site" evidence="8">
    <location>
        <position position="95"/>
    </location>
    <ligand>
        <name>substrate</name>
    </ligand>
</feature>
<dbReference type="Pfam" id="PF04055">
    <property type="entry name" value="Radical_SAM"/>
    <property type="match status" value="1"/>
</dbReference>
<dbReference type="Proteomes" id="UP000811899">
    <property type="component" value="Unassembled WGS sequence"/>
</dbReference>
<evidence type="ECO:0000313" key="10">
    <source>
        <dbReference type="EMBL" id="MBT0666385.1"/>
    </source>
</evidence>
<dbReference type="EC" id="4.3.99.3" evidence="8"/>
<dbReference type="GO" id="GO:0016840">
    <property type="term" value="F:carbon-nitrogen lyase activity"/>
    <property type="evidence" value="ECO:0007669"/>
    <property type="project" value="UniProtKB-UniRule"/>
</dbReference>
<dbReference type="GO" id="GO:0008616">
    <property type="term" value="P:tRNA queuosine(34) biosynthetic process"/>
    <property type="evidence" value="ECO:0007669"/>
    <property type="project" value="UniProtKB-UniRule"/>
</dbReference>
<dbReference type="RefSeq" id="WP_214173196.1">
    <property type="nucleotide sequence ID" value="NZ_JAHCVJ010000011.1"/>
</dbReference>
<comment type="caution">
    <text evidence="8">Lacks conserved residue(s) required for the propagation of feature annotation.</text>
</comment>
<protein>
    <recommendedName>
        <fullName evidence="8">7-carboxy-7-deazaguanine synthase</fullName>
        <shortName evidence="8">CDG synthase</shortName>
        <ecNumber evidence="8">4.3.99.3</ecNumber>
    </recommendedName>
    <alternativeName>
        <fullName evidence="8">Queuosine biosynthesis protein QueE</fullName>
    </alternativeName>
</protein>
<dbReference type="AlphaFoldDB" id="A0AAW4LCV3"/>
<comment type="cofactor">
    <cofactor evidence="8">
        <name>Mg(2+)</name>
        <dbReference type="ChEBI" id="CHEBI:18420"/>
    </cofactor>
</comment>
<feature type="binding site" evidence="8">
    <location>
        <position position="41"/>
    </location>
    <ligand>
        <name>[4Fe-4S] cluster</name>
        <dbReference type="ChEBI" id="CHEBI:49883"/>
        <note>4Fe-4S-S-AdoMet</note>
    </ligand>
</feature>
<dbReference type="Gene3D" id="3.20.20.70">
    <property type="entry name" value="Aldolase class I"/>
    <property type="match status" value="1"/>
</dbReference>
<keyword evidence="4 8" id="KW-0460">Magnesium</keyword>
<comment type="catalytic activity">
    <reaction evidence="8">
        <text>6-carboxy-5,6,7,8-tetrahydropterin + H(+) = 7-carboxy-7-carbaguanine + NH4(+)</text>
        <dbReference type="Rhea" id="RHEA:27974"/>
        <dbReference type="ChEBI" id="CHEBI:15378"/>
        <dbReference type="ChEBI" id="CHEBI:28938"/>
        <dbReference type="ChEBI" id="CHEBI:61032"/>
        <dbReference type="ChEBI" id="CHEBI:61036"/>
        <dbReference type="EC" id="4.3.99.3"/>
    </reaction>
</comment>
<evidence type="ECO:0000256" key="7">
    <source>
        <dbReference type="ARBA" id="ARBA00023239"/>
    </source>
</evidence>
<comment type="function">
    <text evidence="8">Catalyzes the complex heterocyclic radical-mediated conversion of 6-carboxy-5,6,7,8-tetrahydropterin (CPH4) to 7-carboxy-7-deazaguanine (CDG), a step common to the biosynthetic pathways of all 7-deazapurine-containing compounds.</text>
</comment>
<reference evidence="10 11" key="1">
    <citation type="submission" date="2021-05" db="EMBL/GenBank/DDBJ databases">
        <title>The draft genome of Geobacter pelophilus DSM 12255.</title>
        <authorList>
            <person name="Xu Z."/>
            <person name="Masuda Y."/>
            <person name="Itoh H."/>
            <person name="Senoo K."/>
        </authorList>
    </citation>
    <scope>NUCLEOTIDE SEQUENCE [LARGE SCALE GENOMIC DNA]</scope>
    <source>
        <strain evidence="10 11">DSM 12255</strain>
    </source>
</reference>
<comment type="cofactor">
    <cofactor evidence="8">
        <name>[4Fe-4S] cluster</name>
        <dbReference type="ChEBI" id="CHEBI:49883"/>
    </cofactor>
    <text evidence="8">Binds 1 [4Fe-4S] cluster. The cluster is coordinated with 3 cysteines and an exchangeable S-adenosyl-L-methionine.</text>
</comment>
<evidence type="ECO:0000256" key="4">
    <source>
        <dbReference type="ARBA" id="ARBA00022842"/>
    </source>
</evidence>
<evidence type="ECO:0000256" key="6">
    <source>
        <dbReference type="ARBA" id="ARBA00023014"/>
    </source>
</evidence>
<dbReference type="PROSITE" id="PS51918">
    <property type="entry name" value="RADICAL_SAM"/>
    <property type="match status" value="1"/>
</dbReference>
<dbReference type="InterPro" id="IPR024924">
    <property type="entry name" value="7-CO-7-deazaguanine_synth-like"/>
</dbReference>
<evidence type="ECO:0000256" key="8">
    <source>
        <dbReference type="HAMAP-Rule" id="MF_00917"/>
    </source>
</evidence>
<name>A0AAW4LCV3_9BACT</name>
<feature type="binding site" evidence="8">
    <location>
        <position position="30"/>
    </location>
    <ligand>
        <name>substrate</name>
    </ligand>
</feature>
<keyword evidence="7 8" id="KW-0456">Lyase</keyword>
<dbReference type="SUPFAM" id="SSF102114">
    <property type="entry name" value="Radical SAM enzymes"/>
    <property type="match status" value="1"/>
</dbReference>
<sequence length="248" mass="27430">MNNSSANLIELFSSIQGEGVFVGRRQVFLRFPGCNLDCNYCDTKHDPPEFCTIELTPGERDFRQFRNPVSLATIFDLLTSWKKSAPYLHHSLSITGGEPLLHSGLLSEWLPVLRSVFPIFLETNGILSEQLVKIIDNVDMVSMDIKLPSTSGHSDLWGKHLEFLKIAATKQCYVKVVVGAKTGADEIGEASRLIASIDGGIPLIIQPVTNQINDQGIGAHLLLLHQTATVFLKDVRVIPQTHTMLNIL</sequence>
<dbReference type="GO" id="GO:0051539">
    <property type="term" value="F:4 iron, 4 sulfur cluster binding"/>
    <property type="evidence" value="ECO:0007669"/>
    <property type="project" value="UniProtKB-UniRule"/>
</dbReference>
<dbReference type="SFLD" id="SFLDS00029">
    <property type="entry name" value="Radical_SAM"/>
    <property type="match status" value="1"/>
</dbReference>
<evidence type="ECO:0000256" key="2">
    <source>
        <dbReference type="ARBA" id="ARBA00022691"/>
    </source>
</evidence>
<comment type="subunit">
    <text evidence="8">Homodimer.</text>
</comment>
<keyword evidence="6 8" id="KW-0411">Iron-sulfur</keyword>
<evidence type="ECO:0000256" key="3">
    <source>
        <dbReference type="ARBA" id="ARBA00022723"/>
    </source>
</evidence>